<dbReference type="PANTHER" id="PTHR39244:SF5">
    <property type="entry name" value="NATTERIN-3-LIKE"/>
    <property type="match status" value="1"/>
</dbReference>
<dbReference type="EMBL" id="WJXA01000005">
    <property type="protein sequence ID" value="KAF7142839.1"/>
    <property type="molecule type" value="Genomic_DNA"/>
</dbReference>
<dbReference type="SMART" id="SM00791">
    <property type="entry name" value="Agglutinin"/>
    <property type="match status" value="1"/>
</dbReference>
<organism evidence="2 3">
    <name type="scientific">Rhododendron simsii</name>
    <name type="common">Sims's rhododendron</name>
    <dbReference type="NCBI Taxonomy" id="118357"/>
    <lineage>
        <taxon>Eukaryota</taxon>
        <taxon>Viridiplantae</taxon>
        <taxon>Streptophyta</taxon>
        <taxon>Embryophyta</taxon>
        <taxon>Tracheophyta</taxon>
        <taxon>Spermatophyta</taxon>
        <taxon>Magnoliopsida</taxon>
        <taxon>eudicotyledons</taxon>
        <taxon>Gunneridae</taxon>
        <taxon>Pentapetalae</taxon>
        <taxon>asterids</taxon>
        <taxon>Ericales</taxon>
        <taxon>Ericaceae</taxon>
        <taxon>Ericoideae</taxon>
        <taxon>Rhodoreae</taxon>
        <taxon>Rhododendron</taxon>
    </lineage>
</organism>
<dbReference type="SUPFAM" id="SSF50382">
    <property type="entry name" value="Agglutinin"/>
    <property type="match status" value="1"/>
</dbReference>
<dbReference type="InterPro" id="IPR053237">
    <property type="entry name" value="Natterin_C"/>
</dbReference>
<dbReference type="Pfam" id="PF07468">
    <property type="entry name" value="Agglutinin"/>
    <property type="match status" value="1"/>
</dbReference>
<dbReference type="Proteomes" id="UP000626092">
    <property type="component" value="Unassembled WGS sequence"/>
</dbReference>
<gene>
    <name evidence="2" type="ORF">RHSIM_Rhsim05G0011600</name>
</gene>
<protein>
    <recommendedName>
        <fullName evidence="1">Agglutinin domain-containing protein</fullName>
    </recommendedName>
</protein>
<dbReference type="PANTHER" id="PTHR39244">
    <property type="entry name" value="NATTERIN-4"/>
    <property type="match status" value="1"/>
</dbReference>
<evidence type="ECO:0000259" key="1">
    <source>
        <dbReference type="SMART" id="SM00791"/>
    </source>
</evidence>
<reference evidence="2" key="1">
    <citation type="submission" date="2019-11" db="EMBL/GenBank/DDBJ databases">
        <authorList>
            <person name="Liu Y."/>
            <person name="Hou J."/>
            <person name="Li T.-Q."/>
            <person name="Guan C.-H."/>
            <person name="Wu X."/>
            <person name="Wu H.-Z."/>
            <person name="Ling F."/>
            <person name="Zhang R."/>
            <person name="Shi X.-G."/>
            <person name="Ren J.-P."/>
            <person name="Chen E.-F."/>
            <person name="Sun J.-M."/>
        </authorList>
    </citation>
    <scope>NUCLEOTIDE SEQUENCE</scope>
    <source>
        <strain evidence="2">Adult_tree_wgs_1</strain>
        <tissue evidence="2">Leaves</tissue>
    </source>
</reference>
<sequence>MALALPRFAVFQSTVRQKNYLRYIHEDGEQHGFPQFSGEEIVSPYSKFEIERAKSTTAEGNDNGFVHIRCCYNNKYWVANSISSDSFIIAGADEPNEDQSQWSCTLFEPIPVDGEVGSSTTTTTKTTVHVRFRHVKLGHYLRSLVTRDNYHACVSTSYDRRYSR</sequence>
<evidence type="ECO:0000313" key="2">
    <source>
        <dbReference type="EMBL" id="KAF7142839.1"/>
    </source>
</evidence>
<name>A0A834LMI5_RHOSS</name>
<dbReference type="Gene3D" id="2.80.10.50">
    <property type="match status" value="1"/>
</dbReference>
<dbReference type="InterPro" id="IPR008998">
    <property type="entry name" value="Agglutinin"/>
</dbReference>
<keyword evidence="3" id="KW-1185">Reference proteome</keyword>
<comment type="caution">
    <text evidence="2">The sequence shown here is derived from an EMBL/GenBank/DDBJ whole genome shotgun (WGS) entry which is preliminary data.</text>
</comment>
<dbReference type="AlphaFoldDB" id="A0A834LMI5"/>
<accession>A0A834LMI5</accession>
<feature type="domain" description="Agglutinin" evidence="1">
    <location>
        <begin position="3"/>
        <end position="159"/>
    </location>
</feature>
<evidence type="ECO:0000313" key="3">
    <source>
        <dbReference type="Proteomes" id="UP000626092"/>
    </source>
</evidence>
<dbReference type="InterPro" id="IPR036242">
    <property type="entry name" value="Agglutinin_dom_sf"/>
</dbReference>
<proteinExistence type="predicted"/>
<dbReference type="OrthoDB" id="1541475at2759"/>